<dbReference type="InterPro" id="IPR013974">
    <property type="entry name" value="SAF"/>
</dbReference>
<dbReference type="AlphaFoldDB" id="A0A934MNZ4"/>
<evidence type="ECO:0000313" key="2">
    <source>
        <dbReference type="EMBL" id="MBJ6361526.1"/>
    </source>
</evidence>
<dbReference type="EMBL" id="JAELUP010000031">
    <property type="protein sequence ID" value="MBJ6361526.1"/>
    <property type="molecule type" value="Genomic_DNA"/>
</dbReference>
<dbReference type="RefSeq" id="WP_199019079.1">
    <property type="nucleotide sequence ID" value="NZ_JAELUP010000031.1"/>
</dbReference>
<comment type="caution">
    <text evidence="2">The sequence shown here is derived from an EMBL/GenBank/DDBJ whole genome shotgun (WGS) entry which is preliminary data.</text>
</comment>
<evidence type="ECO:0000259" key="1">
    <source>
        <dbReference type="SMART" id="SM00858"/>
    </source>
</evidence>
<gene>
    <name evidence="2" type="ORF">JFN88_09455</name>
</gene>
<feature type="domain" description="SAF" evidence="1">
    <location>
        <begin position="38"/>
        <end position="100"/>
    </location>
</feature>
<dbReference type="CDD" id="cd11614">
    <property type="entry name" value="SAF_CpaB_FlgA_like"/>
    <property type="match status" value="1"/>
</dbReference>
<reference evidence="2" key="1">
    <citation type="submission" date="2020-12" db="EMBL/GenBank/DDBJ databases">
        <authorList>
            <person name="Huq M.A."/>
        </authorList>
    </citation>
    <scope>NUCLEOTIDE SEQUENCE</scope>
    <source>
        <strain evidence="2">MAHUQ-46</strain>
    </source>
</reference>
<organism evidence="2 3">
    <name type="scientific">Paenibacillus roseus</name>
    <dbReference type="NCBI Taxonomy" id="2798579"/>
    <lineage>
        <taxon>Bacteria</taxon>
        <taxon>Bacillati</taxon>
        <taxon>Bacillota</taxon>
        <taxon>Bacilli</taxon>
        <taxon>Bacillales</taxon>
        <taxon>Paenibacillaceae</taxon>
        <taxon>Paenibacillus</taxon>
    </lineage>
</organism>
<name>A0A934MNZ4_9BACL</name>
<keyword evidence="3" id="KW-1185">Reference proteome</keyword>
<proteinExistence type="predicted"/>
<dbReference type="Pfam" id="PF08666">
    <property type="entry name" value="SAF"/>
    <property type="match status" value="1"/>
</dbReference>
<accession>A0A934MNZ4</accession>
<dbReference type="SMART" id="SM00858">
    <property type="entry name" value="SAF"/>
    <property type="match status" value="1"/>
</dbReference>
<sequence length="242" mass="26713">MNRKRNVLIGLIAAALSALLVYGMYQLQVRQIDLQETVEVIVPSRFIATGERITGDMLSVKKMTKASYGEEMIIDPALVIGRETAVPLGLGEPVLGWKISPYRLLPARDQATFQIPKGYILSVSNGIRAGDRVIVYLSGQEQGSLRLFRELVTVASVKNSGNQEVDDLNKSNMMSMANGNVEGMYASRRDANAMIDYINLNLTEEQWLEIDRLCNSGDAKLVIAFSPLSLELTDMKGKEAVQ</sequence>
<evidence type="ECO:0000313" key="3">
    <source>
        <dbReference type="Proteomes" id="UP000640274"/>
    </source>
</evidence>
<dbReference type="Proteomes" id="UP000640274">
    <property type="component" value="Unassembled WGS sequence"/>
</dbReference>
<protein>
    <submittedName>
        <fullName evidence="2">SAF domain-containing protein</fullName>
    </submittedName>
</protein>